<dbReference type="Gene3D" id="3.40.525.10">
    <property type="entry name" value="CRAL-TRIO lipid binding domain"/>
    <property type="match status" value="1"/>
</dbReference>
<accession>A0A087U430</accession>
<dbReference type="GO" id="GO:0005737">
    <property type="term" value="C:cytoplasm"/>
    <property type="evidence" value="ECO:0007669"/>
    <property type="project" value="TreeGrafter"/>
</dbReference>
<feature type="domain" description="CRAL-TRIO" evidence="1">
    <location>
        <begin position="73"/>
        <end position="248"/>
    </location>
</feature>
<feature type="non-terminal residue" evidence="2">
    <location>
        <position position="342"/>
    </location>
</feature>
<dbReference type="InterPro" id="IPR011074">
    <property type="entry name" value="CRAL/TRIO_N_dom"/>
</dbReference>
<gene>
    <name evidence="2" type="ORF">X975_12360</name>
</gene>
<dbReference type="InterPro" id="IPR001251">
    <property type="entry name" value="CRAL-TRIO_dom"/>
</dbReference>
<keyword evidence="3" id="KW-1185">Reference proteome</keyword>
<dbReference type="Gene3D" id="2.60.120.680">
    <property type="entry name" value="GOLD domain"/>
    <property type="match status" value="1"/>
</dbReference>
<protein>
    <submittedName>
        <fullName evidence="2">SEC14-like protein 4</fullName>
    </submittedName>
</protein>
<dbReference type="PANTHER" id="PTHR23324:SF83">
    <property type="entry name" value="SEC14-LIKE PROTEIN 2"/>
    <property type="match status" value="1"/>
</dbReference>
<evidence type="ECO:0000259" key="1">
    <source>
        <dbReference type="PROSITE" id="PS50191"/>
    </source>
</evidence>
<evidence type="ECO:0000313" key="2">
    <source>
        <dbReference type="EMBL" id="KFM72119.1"/>
    </source>
</evidence>
<dbReference type="Pfam" id="PF03765">
    <property type="entry name" value="CRAL_TRIO_N"/>
    <property type="match status" value="1"/>
</dbReference>
<dbReference type="PROSITE" id="PS50191">
    <property type="entry name" value="CRAL_TRIO"/>
    <property type="match status" value="1"/>
</dbReference>
<dbReference type="PRINTS" id="PR00180">
    <property type="entry name" value="CRETINALDHBP"/>
</dbReference>
<dbReference type="SUPFAM" id="SSF46938">
    <property type="entry name" value="CRAL/TRIO N-terminal domain"/>
    <property type="match status" value="1"/>
</dbReference>
<dbReference type="CDD" id="cd00170">
    <property type="entry name" value="SEC14"/>
    <property type="match status" value="1"/>
</dbReference>
<dbReference type="SMART" id="SM01100">
    <property type="entry name" value="CRAL_TRIO_N"/>
    <property type="match status" value="1"/>
</dbReference>
<dbReference type="InterPro" id="IPR036598">
    <property type="entry name" value="GOLD_dom_sf"/>
</dbReference>
<sequence>MDELTPKQKEALDELKSRIVDEVNPDMKDDFYLYLRFLRARDFNVNLAEDMLRNHLAWRKANQIDNIITDFAPAKVVIKYLPFTRIGFDKDGCPVRYFAFGNMDSKGILKSVKRNECIRGIIQCFEDDVAAMKEQSKKIEKPVQQWTYIFNFDGYTFAKATHKPTLETLIALFMQYEANYPERLKAAYIINASVYFSIAFSIIKPLLSGATLKKITIYGKDGWKNELLKTIDPEVLPAFLGGDRTDPDGNPMCNTILKHGCLVPEEYYMTKSSNRLSSQPGVKKLSVARLSKVCIELNVEEAGSLIEWEFETENRDIGFVLLRKENNSNDCTPKELIPEQRI</sequence>
<dbReference type="AlphaFoldDB" id="A0A087U430"/>
<dbReference type="Proteomes" id="UP000054359">
    <property type="component" value="Unassembled WGS sequence"/>
</dbReference>
<dbReference type="SUPFAM" id="SSF101576">
    <property type="entry name" value="Supernatant protein factor (SPF), C-terminal domain"/>
    <property type="match status" value="1"/>
</dbReference>
<dbReference type="SUPFAM" id="SSF52087">
    <property type="entry name" value="CRAL/TRIO domain"/>
    <property type="match status" value="1"/>
</dbReference>
<dbReference type="OrthoDB" id="1434354at2759"/>
<dbReference type="SMART" id="SM00516">
    <property type="entry name" value="SEC14"/>
    <property type="match status" value="1"/>
</dbReference>
<organism evidence="2 3">
    <name type="scientific">Stegodyphus mimosarum</name>
    <name type="common">African social velvet spider</name>
    <dbReference type="NCBI Taxonomy" id="407821"/>
    <lineage>
        <taxon>Eukaryota</taxon>
        <taxon>Metazoa</taxon>
        <taxon>Ecdysozoa</taxon>
        <taxon>Arthropoda</taxon>
        <taxon>Chelicerata</taxon>
        <taxon>Arachnida</taxon>
        <taxon>Araneae</taxon>
        <taxon>Araneomorphae</taxon>
        <taxon>Entelegynae</taxon>
        <taxon>Eresoidea</taxon>
        <taxon>Eresidae</taxon>
        <taxon>Stegodyphus</taxon>
    </lineage>
</organism>
<proteinExistence type="predicted"/>
<dbReference type="InterPro" id="IPR036273">
    <property type="entry name" value="CRAL/TRIO_N_dom_sf"/>
</dbReference>
<dbReference type="InterPro" id="IPR051064">
    <property type="entry name" value="SEC14/CRAL-TRIO_domain"/>
</dbReference>
<dbReference type="InterPro" id="IPR036865">
    <property type="entry name" value="CRAL-TRIO_dom_sf"/>
</dbReference>
<dbReference type="STRING" id="407821.A0A087U430"/>
<dbReference type="EMBL" id="KK118057">
    <property type="protein sequence ID" value="KFM72119.1"/>
    <property type="molecule type" value="Genomic_DNA"/>
</dbReference>
<reference evidence="2 3" key="1">
    <citation type="submission" date="2013-11" db="EMBL/GenBank/DDBJ databases">
        <title>Genome sequencing of Stegodyphus mimosarum.</title>
        <authorList>
            <person name="Bechsgaard J."/>
        </authorList>
    </citation>
    <scope>NUCLEOTIDE SEQUENCE [LARGE SCALE GENOMIC DNA]</scope>
</reference>
<evidence type="ECO:0000313" key="3">
    <source>
        <dbReference type="Proteomes" id="UP000054359"/>
    </source>
</evidence>
<name>A0A087U430_STEMI</name>
<dbReference type="Pfam" id="PF00650">
    <property type="entry name" value="CRAL_TRIO"/>
    <property type="match status" value="1"/>
</dbReference>
<dbReference type="OMA" id="FQYYPQY"/>
<dbReference type="PANTHER" id="PTHR23324">
    <property type="entry name" value="SEC14 RELATED PROTEIN"/>
    <property type="match status" value="1"/>
</dbReference>